<evidence type="ECO:0000256" key="4">
    <source>
        <dbReference type="ARBA" id="ARBA00023235"/>
    </source>
</evidence>
<evidence type="ECO:0000256" key="3">
    <source>
        <dbReference type="ARBA" id="ARBA00023211"/>
    </source>
</evidence>
<sequence>MKRSEINRAIMKSGVFFINNGWAMPPQPKWDVTDFGLGDFEKFGLILINLAEEVEYCEKLMYAAKGQTTPSHTHKKKKEDIICRTGELVVQLWANDPANNDSMDTFEMKVNGSFQTITSDDKITLKAGERITIEPGVWHAFWPESDECIIGEVSTANDDLNDNFFSNPDIGRYAHIDEDESPLVKLLSDK</sequence>
<dbReference type="GO" id="GO:0016853">
    <property type="term" value="F:isomerase activity"/>
    <property type="evidence" value="ECO:0007669"/>
    <property type="project" value="UniProtKB-KW"/>
</dbReference>
<accession>A0ABW5XPT0</accession>
<evidence type="ECO:0000256" key="1">
    <source>
        <dbReference type="ARBA" id="ARBA00001936"/>
    </source>
</evidence>
<reference evidence="10" key="1">
    <citation type="journal article" date="2019" name="Int. J. Syst. Evol. Microbiol.">
        <title>The Global Catalogue of Microorganisms (GCM) 10K type strain sequencing project: providing services to taxonomists for standard genome sequencing and annotation.</title>
        <authorList>
            <consortium name="The Broad Institute Genomics Platform"/>
            <consortium name="The Broad Institute Genome Sequencing Center for Infectious Disease"/>
            <person name="Wu L."/>
            <person name="Ma J."/>
        </authorList>
    </citation>
    <scope>NUCLEOTIDE SEQUENCE [LARGE SCALE GENOMIC DNA]</scope>
    <source>
        <strain evidence="10">KCTC 52232</strain>
    </source>
</reference>
<dbReference type="EC" id="5.3.1.15" evidence="8"/>
<dbReference type="InterPro" id="IPR011051">
    <property type="entry name" value="RmlC_Cupin_sf"/>
</dbReference>
<keyword evidence="4 9" id="KW-0413">Isomerase</keyword>
<comment type="cofactor">
    <cofactor evidence="1">
        <name>Mn(2+)</name>
        <dbReference type="ChEBI" id="CHEBI:29035"/>
    </cofactor>
</comment>
<keyword evidence="10" id="KW-1185">Reference proteome</keyword>
<comment type="catalytic activity">
    <reaction evidence="6">
        <text>D-lyxose = D-xylulose</text>
        <dbReference type="Rhea" id="RHEA:14201"/>
        <dbReference type="ChEBI" id="CHEBI:16789"/>
        <dbReference type="ChEBI" id="CHEBI:17140"/>
        <dbReference type="EC" id="5.3.1.15"/>
    </reaction>
</comment>
<dbReference type="RefSeq" id="WP_377127024.1">
    <property type="nucleotide sequence ID" value="NZ_JBHUON010000011.1"/>
</dbReference>
<evidence type="ECO:0000256" key="6">
    <source>
        <dbReference type="ARBA" id="ARBA00044907"/>
    </source>
</evidence>
<evidence type="ECO:0000256" key="7">
    <source>
        <dbReference type="ARBA" id="ARBA00044951"/>
    </source>
</evidence>
<gene>
    <name evidence="9" type="ORF">ACFSYC_10810</name>
</gene>
<dbReference type="SUPFAM" id="SSF51182">
    <property type="entry name" value="RmlC-like cupins"/>
    <property type="match status" value="1"/>
</dbReference>
<proteinExistence type="inferred from homology"/>
<keyword evidence="2" id="KW-0479">Metal-binding</keyword>
<dbReference type="InterPro" id="IPR010864">
    <property type="entry name" value="D-lyxose_isomer"/>
</dbReference>
<evidence type="ECO:0000256" key="2">
    <source>
        <dbReference type="ARBA" id="ARBA00022723"/>
    </source>
</evidence>
<organism evidence="9 10">
    <name type="scientific">Mucilaginibacter antarcticus</name>
    <dbReference type="NCBI Taxonomy" id="1855725"/>
    <lineage>
        <taxon>Bacteria</taxon>
        <taxon>Pseudomonadati</taxon>
        <taxon>Bacteroidota</taxon>
        <taxon>Sphingobacteriia</taxon>
        <taxon>Sphingobacteriales</taxon>
        <taxon>Sphingobacteriaceae</taxon>
        <taxon>Mucilaginibacter</taxon>
    </lineage>
</organism>
<dbReference type="Gene3D" id="2.60.120.10">
    <property type="entry name" value="Jelly Rolls"/>
    <property type="match status" value="1"/>
</dbReference>
<dbReference type="InterPro" id="IPR014710">
    <property type="entry name" value="RmlC-like_jellyroll"/>
</dbReference>
<comment type="similarity">
    <text evidence="7">Belongs to the D-lyxose ketol-isomerase family.</text>
</comment>
<protein>
    <recommendedName>
        <fullName evidence="8">D-lyxose ketol-isomerase</fullName>
        <ecNumber evidence="8">5.3.1.15</ecNumber>
    </recommendedName>
</protein>
<comment type="caution">
    <text evidence="9">The sequence shown here is derived from an EMBL/GenBank/DDBJ whole genome shotgun (WGS) entry which is preliminary data.</text>
</comment>
<dbReference type="Pfam" id="PF07385">
    <property type="entry name" value="Lyx_isomer"/>
    <property type="match status" value="1"/>
</dbReference>
<evidence type="ECO:0000256" key="5">
    <source>
        <dbReference type="ARBA" id="ARBA00023277"/>
    </source>
</evidence>
<keyword evidence="5" id="KW-0119">Carbohydrate metabolism</keyword>
<dbReference type="Proteomes" id="UP001597601">
    <property type="component" value="Unassembled WGS sequence"/>
</dbReference>
<keyword evidence="3" id="KW-0464">Manganese</keyword>
<name>A0ABW5XPT0_9SPHI</name>
<dbReference type="EMBL" id="JBHUON010000011">
    <property type="protein sequence ID" value="MFD2865177.1"/>
    <property type="molecule type" value="Genomic_DNA"/>
</dbReference>
<evidence type="ECO:0000313" key="9">
    <source>
        <dbReference type="EMBL" id="MFD2865177.1"/>
    </source>
</evidence>
<evidence type="ECO:0000256" key="8">
    <source>
        <dbReference type="ARBA" id="ARBA00044972"/>
    </source>
</evidence>
<evidence type="ECO:0000313" key="10">
    <source>
        <dbReference type="Proteomes" id="UP001597601"/>
    </source>
</evidence>